<dbReference type="CDD" id="cd15739">
    <property type="entry name" value="FYVE_RABE_unchar"/>
    <property type="match status" value="1"/>
</dbReference>
<reference evidence="18 19" key="1">
    <citation type="submission" date="2017-03" db="EMBL/GenBank/DDBJ databases">
        <title>Genome of the blue death feigning beetle - Asbolus verrucosus.</title>
        <authorList>
            <person name="Rider S.D."/>
        </authorList>
    </citation>
    <scope>NUCLEOTIDE SEQUENCE [LARGE SCALE GENOMIC DNA]</scope>
    <source>
        <strain evidence="18">Butters</strain>
        <tissue evidence="18">Head and leg muscle</tissue>
    </source>
</reference>
<dbReference type="AlphaFoldDB" id="A0A482W425"/>
<evidence type="ECO:0000313" key="18">
    <source>
        <dbReference type="EMBL" id="RZC39533.1"/>
    </source>
</evidence>
<evidence type="ECO:0000256" key="12">
    <source>
        <dbReference type="ARBA" id="ARBA00022927"/>
    </source>
</evidence>
<accession>A0A482W425</accession>
<evidence type="ECO:0000256" key="5">
    <source>
        <dbReference type="ARBA" id="ARBA00022490"/>
    </source>
</evidence>
<dbReference type="Proteomes" id="UP000292052">
    <property type="component" value="Unassembled WGS sequence"/>
</dbReference>
<evidence type="ECO:0000313" key="19">
    <source>
        <dbReference type="Proteomes" id="UP000292052"/>
    </source>
</evidence>
<dbReference type="GO" id="GO:0005769">
    <property type="term" value="C:early endosome"/>
    <property type="evidence" value="ECO:0007669"/>
    <property type="project" value="UniProtKB-SubCell"/>
</dbReference>
<feature type="coiled-coil region" evidence="15">
    <location>
        <begin position="429"/>
        <end position="544"/>
    </location>
</feature>
<evidence type="ECO:0000256" key="2">
    <source>
        <dbReference type="ARBA" id="ARBA00004496"/>
    </source>
</evidence>
<keyword evidence="11" id="KW-0862">Zinc</keyword>
<keyword evidence="19" id="KW-1185">Reference proteome</keyword>
<dbReference type="SMART" id="SM00064">
    <property type="entry name" value="FYVE"/>
    <property type="match status" value="1"/>
</dbReference>
<dbReference type="Gene3D" id="3.30.40.10">
    <property type="entry name" value="Zinc/RING finger domain, C3HC4 (zinc finger)"/>
    <property type="match status" value="1"/>
</dbReference>
<dbReference type="InterPro" id="IPR018514">
    <property type="entry name" value="Rabaptin_CC"/>
</dbReference>
<feature type="domain" description="FYVE-type" evidence="17">
    <location>
        <begin position="574"/>
        <end position="632"/>
    </location>
</feature>
<gene>
    <name evidence="18" type="ORF">BDFB_001061</name>
</gene>
<dbReference type="InterPro" id="IPR013083">
    <property type="entry name" value="Znf_RING/FYVE/PHD"/>
</dbReference>
<evidence type="ECO:0000256" key="9">
    <source>
        <dbReference type="ARBA" id="ARBA00022753"/>
    </source>
</evidence>
<feature type="coiled-coil region" evidence="15">
    <location>
        <begin position="11"/>
        <end position="145"/>
    </location>
</feature>
<evidence type="ECO:0000256" key="14">
    <source>
        <dbReference type="PROSITE-ProRule" id="PRU00091"/>
    </source>
</evidence>
<dbReference type="Pfam" id="PF03528">
    <property type="entry name" value="Rabaptin"/>
    <property type="match status" value="1"/>
</dbReference>
<dbReference type="GO" id="GO:0015031">
    <property type="term" value="P:protein transport"/>
    <property type="evidence" value="ECO:0007669"/>
    <property type="project" value="UniProtKB-KW"/>
</dbReference>
<comment type="similarity">
    <text evidence="3">Belongs to the rabaptin family.</text>
</comment>
<dbReference type="Pfam" id="PF09311">
    <property type="entry name" value="Rab5-bind"/>
    <property type="match status" value="1"/>
</dbReference>
<dbReference type="FunFam" id="1.20.5.730:FF:000005">
    <property type="entry name" value="RABaptiN (Rab effector)"/>
    <property type="match status" value="1"/>
</dbReference>
<dbReference type="PANTHER" id="PTHR31179:SF7">
    <property type="entry name" value="FYVE-TYPE DOMAIN-CONTAINING PROTEIN"/>
    <property type="match status" value="1"/>
</dbReference>
<evidence type="ECO:0000256" key="8">
    <source>
        <dbReference type="ARBA" id="ARBA00022723"/>
    </source>
</evidence>
<dbReference type="PANTHER" id="PTHR31179">
    <property type="entry name" value="RAB GTPASE-BINDING EFFECTOR PROTEIN"/>
    <property type="match status" value="1"/>
</dbReference>
<dbReference type="SUPFAM" id="SSF103652">
    <property type="entry name" value="G protein-binding domain"/>
    <property type="match status" value="1"/>
</dbReference>
<evidence type="ECO:0000256" key="10">
    <source>
        <dbReference type="ARBA" id="ARBA00022771"/>
    </source>
</evidence>
<dbReference type="InterPro" id="IPR011011">
    <property type="entry name" value="Znf_FYVE_PHD"/>
</dbReference>
<comment type="subcellular location">
    <subcellularLocation>
        <location evidence="2">Cytoplasm</location>
    </subcellularLocation>
    <subcellularLocation>
        <location evidence="1">Early endosome</location>
    </subcellularLocation>
</comment>
<dbReference type="InterPro" id="IPR017455">
    <property type="entry name" value="Znf_FYVE-rel"/>
</dbReference>
<feature type="compositionally biased region" description="Basic and acidic residues" evidence="16">
    <location>
        <begin position="191"/>
        <end position="206"/>
    </location>
</feature>
<evidence type="ECO:0000256" key="11">
    <source>
        <dbReference type="ARBA" id="ARBA00022833"/>
    </source>
</evidence>
<organism evidence="18 19">
    <name type="scientific">Asbolus verrucosus</name>
    <name type="common">Desert ironclad beetle</name>
    <dbReference type="NCBI Taxonomy" id="1661398"/>
    <lineage>
        <taxon>Eukaryota</taxon>
        <taxon>Metazoa</taxon>
        <taxon>Ecdysozoa</taxon>
        <taxon>Arthropoda</taxon>
        <taxon>Hexapoda</taxon>
        <taxon>Insecta</taxon>
        <taxon>Pterygota</taxon>
        <taxon>Neoptera</taxon>
        <taxon>Endopterygota</taxon>
        <taxon>Coleoptera</taxon>
        <taxon>Polyphaga</taxon>
        <taxon>Cucujiformia</taxon>
        <taxon>Tenebrionidae</taxon>
        <taxon>Pimeliinae</taxon>
        <taxon>Asbolus</taxon>
    </lineage>
</organism>
<evidence type="ECO:0000256" key="4">
    <source>
        <dbReference type="ARBA" id="ARBA00022448"/>
    </source>
</evidence>
<keyword evidence="7" id="KW-0254">Endocytosis</keyword>
<dbReference type="InterPro" id="IPR015390">
    <property type="entry name" value="Rabaptin_Rab5-bd_dom"/>
</dbReference>
<dbReference type="GO" id="GO:0008083">
    <property type="term" value="F:growth factor activity"/>
    <property type="evidence" value="ECO:0007669"/>
    <property type="project" value="InterPro"/>
</dbReference>
<evidence type="ECO:0000256" key="7">
    <source>
        <dbReference type="ARBA" id="ARBA00022583"/>
    </source>
</evidence>
<dbReference type="EMBL" id="QDEB01033654">
    <property type="protein sequence ID" value="RZC39533.1"/>
    <property type="molecule type" value="Genomic_DNA"/>
</dbReference>
<name>A0A482W425_ASBVE</name>
<dbReference type="Pfam" id="PF01363">
    <property type="entry name" value="FYVE"/>
    <property type="match status" value="1"/>
</dbReference>
<dbReference type="InterPro" id="IPR000306">
    <property type="entry name" value="Znf_FYVE"/>
</dbReference>
<evidence type="ECO:0000256" key="6">
    <source>
        <dbReference type="ARBA" id="ARBA00022553"/>
    </source>
</evidence>
<dbReference type="Gene3D" id="1.10.287.1490">
    <property type="match status" value="1"/>
</dbReference>
<keyword evidence="4" id="KW-0813">Transport</keyword>
<dbReference type="GO" id="GO:0008270">
    <property type="term" value="F:zinc ion binding"/>
    <property type="evidence" value="ECO:0007669"/>
    <property type="project" value="UniProtKB-KW"/>
</dbReference>
<dbReference type="STRING" id="1661398.A0A482W425"/>
<keyword evidence="5" id="KW-0963">Cytoplasm</keyword>
<dbReference type="InterPro" id="IPR003914">
    <property type="entry name" value="Rabaptin"/>
</dbReference>
<dbReference type="OrthoDB" id="79940at2759"/>
<proteinExistence type="inferred from homology"/>
<keyword evidence="9" id="KW-0967">Endosome</keyword>
<evidence type="ECO:0000256" key="15">
    <source>
        <dbReference type="SAM" id="Coils"/>
    </source>
</evidence>
<keyword evidence="10 14" id="KW-0863">Zinc-finger</keyword>
<evidence type="ECO:0000256" key="1">
    <source>
        <dbReference type="ARBA" id="ARBA00004412"/>
    </source>
</evidence>
<sequence>MEVGEDQDNPFENAEGEIKKLEAEKKRMQDEFNNQRAKMKELFLQKEAELTARNQENARLNSEIVDLKRELDDLKSQLVVAGMTLENNFEQEKRKANEEIATLQQLVHETVEESSSSRSLYDSELKNLQIYIQQLKNEIARLKQEKQHSPHHTVQESSSLAPSVVLNALTKGIVKKLGAEAFTTSQDSGEENTRKVDNNDHTQEDPEVLRSLIGPLEDQIQALKEKLRATDEQLQKCRECGHREQDRHEHNVSTNTSFDSPKHATSCDMCSNYEAQLVKEQKKTADLEIKVQMAEKAAERHKEDLLKEIGFRKEMEEKWNEKKEEHKQQVAELTRSTECAEQDLKELRQMYNQTCSEMREVVTRLTQGRERIQEELTALQKENDSLVGKYTIHSQDLQSEAINLPNTVEELHELVLKHHQDLIIAKIGKEAAEERVNTLQSDILLLRDQITNDQHEKECIENNLEQEIDLLRKQKHQLEKEKKLYLANQEKLENTDRANLAQIAELQKQLHDLQTIKKHVEDQNSELRTRVSSLQQELDTSETVQKDFVRLSQSLQVQLEKIRESDTQVRWQHEEDVGQCPGCHTEFAGPKRKEHCRHCGQIFCQNCLTRTVESGASMLPSKVCDVCHTLLVKSSAPYFSEAPPMT</sequence>
<dbReference type="Gene3D" id="1.20.5.730">
    <property type="entry name" value="Single helix bin"/>
    <property type="match status" value="1"/>
</dbReference>
<comment type="caution">
    <text evidence="18">The sequence shown here is derived from an EMBL/GenBank/DDBJ whole genome shotgun (WGS) entry which is preliminary data.</text>
</comment>
<evidence type="ECO:0000256" key="13">
    <source>
        <dbReference type="ARBA" id="ARBA00023054"/>
    </source>
</evidence>
<keyword evidence="8" id="KW-0479">Metal-binding</keyword>
<keyword evidence="12" id="KW-0653">Protein transport</keyword>
<dbReference type="SUPFAM" id="SSF57903">
    <property type="entry name" value="FYVE/PHD zinc finger"/>
    <property type="match status" value="1"/>
</dbReference>
<evidence type="ECO:0000259" key="17">
    <source>
        <dbReference type="PROSITE" id="PS50178"/>
    </source>
</evidence>
<keyword evidence="6" id="KW-0597">Phosphoprotein</keyword>
<feature type="region of interest" description="Disordered" evidence="16">
    <location>
        <begin position="184"/>
        <end position="206"/>
    </location>
</feature>
<feature type="coiled-coil region" evidence="15">
    <location>
        <begin position="213"/>
        <end position="240"/>
    </location>
</feature>
<protein>
    <submittedName>
        <fullName evidence="18">Rab GTPase-binding effector protein 1</fullName>
    </submittedName>
</protein>
<dbReference type="GO" id="GO:0006897">
    <property type="term" value="P:endocytosis"/>
    <property type="evidence" value="ECO:0007669"/>
    <property type="project" value="UniProtKB-KW"/>
</dbReference>
<feature type="coiled-coil region" evidence="15">
    <location>
        <begin position="270"/>
        <end position="389"/>
    </location>
</feature>
<evidence type="ECO:0000256" key="3">
    <source>
        <dbReference type="ARBA" id="ARBA00006603"/>
    </source>
</evidence>
<dbReference type="GO" id="GO:0005096">
    <property type="term" value="F:GTPase activator activity"/>
    <property type="evidence" value="ECO:0007669"/>
    <property type="project" value="InterPro"/>
</dbReference>
<evidence type="ECO:0000256" key="16">
    <source>
        <dbReference type="SAM" id="MobiDB-lite"/>
    </source>
</evidence>
<dbReference type="PROSITE" id="PS50178">
    <property type="entry name" value="ZF_FYVE"/>
    <property type="match status" value="1"/>
</dbReference>
<keyword evidence="13 15" id="KW-0175">Coiled coil</keyword>